<evidence type="ECO:0000256" key="8">
    <source>
        <dbReference type="ARBA" id="ARBA00023242"/>
    </source>
</evidence>
<evidence type="ECO:0000313" key="15">
    <source>
        <dbReference type="EMBL" id="KAF2455174.1"/>
    </source>
</evidence>
<dbReference type="PANTHER" id="PTHR14732:SF0">
    <property type="entry name" value="RNA POLYMERASE II SUBUNIT B1 CTD PHOSPHATASE RPAP2-RELATED"/>
    <property type="match status" value="1"/>
</dbReference>
<dbReference type="GO" id="GO:0008270">
    <property type="term" value="F:zinc ion binding"/>
    <property type="evidence" value="ECO:0007669"/>
    <property type="project" value="UniProtKB-KW"/>
</dbReference>
<feature type="domain" description="RTR1-type" evidence="14">
    <location>
        <begin position="113"/>
        <end position="199"/>
    </location>
</feature>
<protein>
    <recommendedName>
        <fullName evidence="12">RNA polymerase II subunit B1 CTD phosphatase RPAP2 homolog</fullName>
        <ecNumber evidence="12">3.1.3.16</ecNumber>
    </recommendedName>
</protein>
<evidence type="ECO:0000256" key="10">
    <source>
        <dbReference type="ARBA" id="ARBA00048336"/>
    </source>
</evidence>
<evidence type="ECO:0000256" key="7">
    <source>
        <dbReference type="ARBA" id="ARBA00022912"/>
    </source>
</evidence>
<dbReference type="PROSITE" id="PS51479">
    <property type="entry name" value="ZF_RTR1"/>
    <property type="match status" value="1"/>
</dbReference>
<dbReference type="InterPro" id="IPR038534">
    <property type="entry name" value="Rtr1/RPAP2_sf"/>
</dbReference>
<keyword evidence="16" id="KW-1185">Reference proteome</keyword>
<comment type="catalytic activity">
    <reaction evidence="9 12">
        <text>O-phospho-L-seryl-[protein] + H2O = L-seryl-[protein] + phosphate</text>
        <dbReference type="Rhea" id="RHEA:20629"/>
        <dbReference type="Rhea" id="RHEA-COMP:9863"/>
        <dbReference type="Rhea" id="RHEA-COMP:11604"/>
        <dbReference type="ChEBI" id="CHEBI:15377"/>
        <dbReference type="ChEBI" id="CHEBI:29999"/>
        <dbReference type="ChEBI" id="CHEBI:43474"/>
        <dbReference type="ChEBI" id="CHEBI:83421"/>
        <dbReference type="EC" id="3.1.3.16"/>
    </reaction>
</comment>
<feature type="compositionally biased region" description="Basic and acidic residues" evidence="13">
    <location>
        <begin position="266"/>
        <end position="276"/>
    </location>
</feature>
<evidence type="ECO:0000256" key="2">
    <source>
        <dbReference type="ARBA" id="ARBA00005676"/>
    </source>
</evidence>
<dbReference type="GO" id="GO:0005634">
    <property type="term" value="C:nucleus"/>
    <property type="evidence" value="ECO:0007669"/>
    <property type="project" value="UniProtKB-SubCell"/>
</dbReference>
<comment type="catalytic activity">
    <reaction evidence="10 12">
        <text>O-phospho-L-threonyl-[protein] + H2O = L-threonyl-[protein] + phosphate</text>
        <dbReference type="Rhea" id="RHEA:47004"/>
        <dbReference type="Rhea" id="RHEA-COMP:11060"/>
        <dbReference type="Rhea" id="RHEA-COMP:11605"/>
        <dbReference type="ChEBI" id="CHEBI:15377"/>
        <dbReference type="ChEBI" id="CHEBI:30013"/>
        <dbReference type="ChEBI" id="CHEBI:43474"/>
        <dbReference type="ChEBI" id="CHEBI:61977"/>
        <dbReference type="EC" id="3.1.3.16"/>
    </reaction>
</comment>
<comment type="subcellular location">
    <subcellularLocation>
        <location evidence="1 12">Nucleus</location>
    </subcellularLocation>
</comment>
<dbReference type="EC" id="3.1.3.16" evidence="12"/>
<dbReference type="Pfam" id="PF04181">
    <property type="entry name" value="RPAP2_Rtr1"/>
    <property type="match status" value="1"/>
</dbReference>
<evidence type="ECO:0000256" key="6">
    <source>
        <dbReference type="ARBA" id="ARBA00022833"/>
    </source>
</evidence>
<evidence type="ECO:0000256" key="1">
    <source>
        <dbReference type="ARBA" id="ARBA00004123"/>
    </source>
</evidence>
<keyword evidence="4 12" id="KW-0863">Zinc-finger</keyword>
<evidence type="ECO:0000256" key="11">
    <source>
        <dbReference type="PROSITE-ProRule" id="PRU00812"/>
    </source>
</evidence>
<dbReference type="Gene3D" id="1.25.40.820">
    <property type="match status" value="1"/>
</dbReference>
<feature type="region of interest" description="Disordered" evidence="13">
    <location>
        <begin position="255"/>
        <end position="306"/>
    </location>
</feature>
<name>A0A6A6NUN0_9PEZI</name>
<evidence type="ECO:0000256" key="4">
    <source>
        <dbReference type="ARBA" id="ARBA00022771"/>
    </source>
</evidence>
<evidence type="ECO:0000256" key="3">
    <source>
        <dbReference type="ARBA" id="ARBA00022723"/>
    </source>
</evidence>
<comment type="similarity">
    <text evidence="2 11 12">Belongs to the RPAP2 family.</text>
</comment>
<keyword evidence="6 12" id="KW-0862">Zinc</keyword>
<evidence type="ECO:0000256" key="5">
    <source>
        <dbReference type="ARBA" id="ARBA00022801"/>
    </source>
</evidence>
<evidence type="ECO:0000313" key="16">
    <source>
        <dbReference type="Proteomes" id="UP000799766"/>
    </source>
</evidence>
<accession>A0A6A6NUN0</accession>
<feature type="region of interest" description="Disordered" evidence="13">
    <location>
        <begin position="1"/>
        <end position="43"/>
    </location>
</feature>
<keyword evidence="7 12" id="KW-0904">Protein phosphatase</keyword>
<dbReference type="GO" id="GO:0008420">
    <property type="term" value="F:RNA polymerase II CTD heptapeptide repeat phosphatase activity"/>
    <property type="evidence" value="ECO:0007669"/>
    <property type="project" value="UniProtKB-UniRule"/>
</dbReference>
<dbReference type="EMBL" id="MU001688">
    <property type="protein sequence ID" value="KAF2455174.1"/>
    <property type="molecule type" value="Genomic_DNA"/>
</dbReference>
<dbReference type="Proteomes" id="UP000799766">
    <property type="component" value="Unassembled WGS sequence"/>
</dbReference>
<evidence type="ECO:0000256" key="12">
    <source>
        <dbReference type="RuleBase" id="RU367080"/>
    </source>
</evidence>
<dbReference type="GO" id="GO:0005737">
    <property type="term" value="C:cytoplasm"/>
    <property type="evidence" value="ECO:0007669"/>
    <property type="project" value="TreeGrafter"/>
</dbReference>
<dbReference type="AlphaFoldDB" id="A0A6A6NUN0"/>
<dbReference type="InterPro" id="IPR007308">
    <property type="entry name" value="Rtr1/RPAP2_dom"/>
</dbReference>
<proteinExistence type="inferred from homology"/>
<keyword evidence="3 12" id="KW-0479">Metal-binding</keyword>
<comment type="function">
    <text evidence="12">Putative RNA polymerase II subunit B1 C-terminal domain (CTD) phosphatase involved in RNA polymerase II transcription regulation.</text>
</comment>
<gene>
    <name evidence="15" type="ORF">BDY21DRAFT_325117</name>
</gene>
<dbReference type="OrthoDB" id="2590500at2759"/>
<keyword evidence="5 12" id="KW-0378">Hydrolase</keyword>
<dbReference type="PANTHER" id="PTHR14732">
    <property type="entry name" value="RNA POLYMERASE II SUBUNIT B1 CTD PHOSPHATASE RPAP2-RELATED"/>
    <property type="match status" value="1"/>
</dbReference>
<evidence type="ECO:0000259" key="14">
    <source>
        <dbReference type="PROSITE" id="PS51479"/>
    </source>
</evidence>
<dbReference type="GO" id="GO:0043175">
    <property type="term" value="F:RNA polymerase core enzyme binding"/>
    <property type="evidence" value="ECO:0007669"/>
    <property type="project" value="UniProtKB-UniRule"/>
</dbReference>
<organism evidence="15 16">
    <name type="scientific">Lineolata rhizophorae</name>
    <dbReference type="NCBI Taxonomy" id="578093"/>
    <lineage>
        <taxon>Eukaryota</taxon>
        <taxon>Fungi</taxon>
        <taxon>Dikarya</taxon>
        <taxon>Ascomycota</taxon>
        <taxon>Pezizomycotina</taxon>
        <taxon>Dothideomycetes</taxon>
        <taxon>Dothideomycetes incertae sedis</taxon>
        <taxon>Lineolatales</taxon>
        <taxon>Lineolataceae</taxon>
        <taxon>Lineolata</taxon>
    </lineage>
</organism>
<reference evidence="15" key="1">
    <citation type="journal article" date="2020" name="Stud. Mycol.">
        <title>101 Dothideomycetes genomes: a test case for predicting lifestyles and emergence of pathogens.</title>
        <authorList>
            <person name="Haridas S."/>
            <person name="Albert R."/>
            <person name="Binder M."/>
            <person name="Bloem J."/>
            <person name="Labutti K."/>
            <person name="Salamov A."/>
            <person name="Andreopoulos B."/>
            <person name="Baker S."/>
            <person name="Barry K."/>
            <person name="Bills G."/>
            <person name="Bluhm B."/>
            <person name="Cannon C."/>
            <person name="Castanera R."/>
            <person name="Culley D."/>
            <person name="Daum C."/>
            <person name="Ezra D."/>
            <person name="Gonzalez J."/>
            <person name="Henrissat B."/>
            <person name="Kuo A."/>
            <person name="Liang C."/>
            <person name="Lipzen A."/>
            <person name="Lutzoni F."/>
            <person name="Magnuson J."/>
            <person name="Mondo S."/>
            <person name="Nolan M."/>
            <person name="Ohm R."/>
            <person name="Pangilinan J."/>
            <person name="Park H.-J."/>
            <person name="Ramirez L."/>
            <person name="Alfaro M."/>
            <person name="Sun H."/>
            <person name="Tritt A."/>
            <person name="Yoshinaga Y."/>
            <person name="Zwiers L.-H."/>
            <person name="Turgeon B."/>
            <person name="Goodwin S."/>
            <person name="Spatafora J."/>
            <person name="Crous P."/>
            <person name="Grigoriev I."/>
        </authorList>
    </citation>
    <scope>NUCLEOTIDE SEQUENCE</scope>
    <source>
        <strain evidence="15">ATCC 16933</strain>
    </source>
</reference>
<evidence type="ECO:0000256" key="13">
    <source>
        <dbReference type="SAM" id="MobiDB-lite"/>
    </source>
</evidence>
<keyword evidence="8 12" id="KW-0539">Nucleus</keyword>
<feature type="compositionally biased region" description="Low complexity" evidence="13">
    <location>
        <begin position="16"/>
        <end position="35"/>
    </location>
</feature>
<sequence>MGPKSILRTSPRAADQQQHLQELQQHQLHQLQQPQPFGAPGDAAALVSGRLPKAQNPQHLQYALQKARELEQRKEIESRILGAIETLIDYPLIGGARADPKQPTPDDAASFTRLVSLFQPSDYDALVEERHAAGRCGYALCPRGSRKLPGAAKFRILHSRDAFKVVPREKLEHWCGDDCARRALYVKVQLAEEPAWLRSRDGDARIDLLVEGRQSNAFALLPRLAHGPLPADAVDAPAADSDTGVSEAMAALNLEPGGDAFGPDTLMRDVVLEKETTGTPTPPSLSTEGPDGGYQAIEGYQPASNS</sequence>
<evidence type="ECO:0000256" key="9">
    <source>
        <dbReference type="ARBA" id="ARBA00047761"/>
    </source>
</evidence>
<dbReference type="InterPro" id="IPR039693">
    <property type="entry name" value="Rtr1/RPAP2"/>
</dbReference>